<dbReference type="GO" id="GO:0004252">
    <property type="term" value="F:serine-type endopeptidase activity"/>
    <property type="evidence" value="ECO:0007669"/>
    <property type="project" value="InterPro"/>
</dbReference>
<feature type="transmembrane region" description="Helical" evidence="8">
    <location>
        <begin position="201"/>
        <end position="228"/>
    </location>
</feature>
<keyword evidence="11" id="KW-1185">Reference proteome</keyword>
<evidence type="ECO:0000256" key="4">
    <source>
        <dbReference type="ARBA" id="ARBA00022801"/>
    </source>
</evidence>
<feature type="transmembrane region" description="Helical" evidence="8">
    <location>
        <begin position="145"/>
        <end position="164"/>
    </location>
</feature>
<evidence type="ECO:0000256" key="6">
    <source>
        <dbReference type="ARBA" id="ARBA00022989"/>
    </source>
</evidence>
<dbReference type="OrthoDB" id="7836448at2"/>
<dbReference type="AlphaFoldDB" id="A0A2K9EW57"/>
<dbReference type="Gene3D" id="1.20.1540.10">
    <property type="entry name" value="Rhomboid-like"/>
    <property type="match status" value="1"/>
</dbReference>
<feature type="transmembrane region" description="Helical" evidence="8">
    <location>
        <begin position="176"/>
        <end position="195"/>
    </location>
</feature>
<feature type="transmembrane region" description="Helical" evidence="8">
    <location>
        <begin position="12"/>
        <end position="33"/>
    </location>
</feature>
<evidence type="ECO:0000256" key="5">
    <source>
        <dbReference type="ARBA" id="ARBA00022825"/>
    </source>
</evidence>
<protein>
    <submittedName>
        <fullName evidence="10">Rhomboid family intramembrane serine protease</fullName>
    </submittedName>
</protein>
<keyword evidence="3 8" id="KW-0812">Transmembrane</keyword>
<evidence type="ECO:0000256" key="7">
    <source>
        <dbReference type="ARBA" id="ARBA00023136"/>
    </source>
</evidence>
<dbReference type="PANTHER" id="PTHR22936:SF69">
    <property type="entry name" value="RHOMBOID-LIKE PROTEIN"/>
    <property type="match status" value="1"/>
</dbReference>
<dbReference type="InterPro" id="IPR035952">
    <property type="entry name" value="Rhomboid-like_sf"/>
</dbReference>
<comment type="subcellular location">
    <subcellularLocation>
        <location evidence="1">Membrane</location>
        <topology evidence="1">Multi-pass membrane protein</topology>
    </subcellularLocation>
</comment>
<evidence type="ECO:0000256" key="3">
    <source>
        <dbReference type="ARBA" id="ARBA00022692"/>
    </source>
</evidence>
<keyword evidence="6 8" id="KW-1133">Transmembrane helix</keyword>
<keyword evidence="2 10" id="KW-0645">Protease</keyword>
<evidence type="ECO:0000259" key="9">
    <source>
        <dbReference type="Pfam" id="PF01694"/>
    </source>
</evidence>
<dbReference type="InterPro" id="IPR022764">
    <property type="entry name" value="Peptidase_S54_rhomboid_dom"/>
</dbReference>
<dbReference type="SUPFAM" id="SSF144091">
    <property type="entry name" value="Rhomboid-like"/>
    <property type="match status" value="1"/>
</dbReference>
<evidence type="ECO:0000313" key="10">
    <source>
        <dbReference type="EMBL" id="AUH35156.1"/>
    </source>
</evidence>
<keyword evidence="5" id="KW-0720">Serine protease</keyword>
<dbReference type="EMBL" id="CP025408">
    <property type="protein sequence ID" value="AUH35156.1"/>
    <property type="molecule type" value="Genomic_DNA"/>
</dbReference>
<gene>
    <name evidence="10" type="ORF">CUV01_02595</name>
</gene>
<dbReference type="GO" id="GO:0006508">
    <property type="term" value="P:proteolysis"/>
    <property type="evidence" value="ECO:0007669"/>
    <property type="project" value="UniProtKB-KW"/>
</dbReference>
<dbReference type="PANTHER" id="PTHR22936">
    <property type="entry name" value="RHOMBOID-RELATED"/>
    <property type="match status" value="1"/>
</dbReference>
<reference evidence="10 11" key="1">
    <citation type="submission" date="2017-12" db="EMBL/GenBank/DDBJ databases">
        <authorList>
            <person name="Hurst M.R.H."/>
        </authorList>
    </citation>
    <scope>NUCLEOTIDE SEQUENCE [LARGE SCALE GENOMIC DNA]</scope>
    <source>
        <strain evidence="10 11">BM15</strain>
    </source>
</reference>
<feature type="domain" description="Peptidase S54 rhomboid" evidence="9">
    <location>
        <begin position="74"/>
        <end position="219"/>
    </location>
</feature>
<accession>A0A2K9EW57</accession>
<dbReference type="KEGG" id="paro:CUV01_02595"/>
<sequence>MREGMNESPINQLPWVVWVLALPMIAAEAIFALGSVGLIGGAEGITIRPTIIQRVAYVPEMVERMWAMGSVDLGQAYRLFSYSFVHYSFMHALFVIAFTLALGNLVASNFRPWAVLALFFGSAIGGALVYTIFSATYDGRVAPLVGGYPAVYGLVGAFTFLLWTRLAAQHVNRMRAFALIGMLLLFQLVFGLIYGNAGHGWIAEIAGFATGFGLSFLLVDGGLARALWQLRQR</sequence>
<proteinExistence type="predicted"/>
<organism evidence="10 11">
    <name type="scientific">Paracoccus tegillarcae</name>
    <dbReference type="NCBI Taxonomy" id="1529068"/>
    <lineage>
        <taxon>Bacteria</taxon>
        <taxon>Pseudomonadati</taxon>
        <taxon>Pseudomonadota</taxon>
        <taxon>Alphaproteobacteria</taxon>
        <taxon>Rhodobacterales</taxon>
        <taxon>Paracoccaceae</taxon>
        <taxon>Paracoccus</taxon>
    </lineage>
</organism>
<dbReference type="Pfam" id="PF01694">
    <property type="entry name" value="Rhomboid"/>
    <property type="match status" value="1"/>
</dbReference>
<name>A0A2K9EW57_9RHOB</name>
<evidence type="ECO:0000256" key="8">
    <source>
        <dbReference type="SAM" id="Phobius"/>
    </source>
</evidence>
<feature type="transmembrane region" description="Helical" evidence="8">
    <location>
        <begin position="113"/>
        <end position="133"/>
    </location>
</feature>
<evidence type="ECO:0000256" key="1">
    <source>
        <dbReference type="ARBA" id="ARBA00004141"/>
    </source>
</evidence>
<keyword evidence="7 8" id="KW-0472">Membrane</keyword>
<dbReference type="GO" id="GO:0016020">
    <property type="term" value="C:membrane"/>
    <property type="evidence" value="ECO:0007669"/>
    <property type="project" value="UniProtKB-SubCell"/>
</dbReference>
<dbReference type="InterPro" id="IPR002610">
    <property type="entry name" value="Peptidase_S54_rhomboid-like"/>
</dbReference>
<evidence type="ECO:0000313" key="11">
    <source>
        <dbReference type="Proteomes" id="UP000233742"/>
    </source>
</evidence>
<dbReference type="Proteomes" id="UP000233742">
    <property type="component" value="Chromosome"/>
</dbReference>
<keyword evidence="4" id="KW-0378">Hydrolase</keyword>
<evidence type="ECO:0000256" key="2">
    <source>
        <dbReference type="ARBA" id="ARBA00022670"/>
    </source>
</evidence>
<feature type="transmembrane region" description="Helical" evidence="8">
    <location>
        <begin position="84"/>
        <end position="106"/>
    </location>
</feature>